<sequence length="754" mass="86078">MDFLHELNDNQREAVLHTEGPALVIAGAGSGKTRVLTYRIAHLLSKGIPAYHILALTFTNKAAREMQKRISQLVGAENASNLWMGTFHSIFSKILRFEADKLGYTSNFTIYDTQDSKNLIKAIVKDLKLDDKVYKPNDVLGRISMAKNNLIVAQAYAQSSRITNADAAARKPMIAEIYKHYQMRCKQSDTMDFDDLLLQTNILFRDFPEVLAKYQQKFRYILVDEYQDTNYSQYLIIKKLSESHHNICVVGDDAQSIYSFRGARIENILNFRNDYPDFKIFKLEQNYRSTTTIVNAANSIISKNKEQIPKRIFSENEEGEKIKVLRALSDKEEGFQVTNEIFKMANYEQEEYSDFAILYRTNAQSRILEEALRKRNIPYKIYGGQSFYQRKEIKDLLAYFRLSVNQNDEEAFKRIINYPRRGIGDTTIDKIREIAQQHRVSMWTVLCNLEKVAGSFNNSSLTKLNNFRLLIEKFAERSQEENAYDVACTIVQSSGITDDLSNDSTPEGVSRKENIQELLNAIKDFSETAYKEGFSDKLATFLEGVALLTDQDTEKPGDDNKVTLMTIHAAKGLEFPNVFITGIEEELFPAQQCASNPQALEEERRLFYVALTRAEKKVVMSYATTRYRNGQIISTRPSRFIAEIDPHFLDGFIAPRQETSPFNFKTTSPFRKPVSETLAPVHTTPLPDIGSSKLKPIEPNSVIPGMILFHPTFGTGKVLSLEGLGVNKKAKMFFNKEGTKTLLLKFAKLFIQED</sequence>
<feature type="domain" description="UvrD-like helicase C-terminal" evidence="14">
    <location>
        <begin position="291"/>
        <end position="572"/>
    </location>
</feature>
<dbReference type="InterPro" id="IPR014016">
    <property type="entry name" value="UvrD-like_ATP-bd"/>
</dbReference>
<dbReference type="GO" id="GO:0005829">
    <property type="term" value="C:cytosol"/>
    <property type="evidence" value="ECO:0007669"/>
    <property type="project" value="TreeGrafter"/>
</dbReference>
<dbReference type="Gene3D" id="1.10.486.10">
    <property type="entry name" value="PCRA, domain 4"/>
    <property type="match status" value="1"/>
</dbReference>
<evidence type="ECO:0000256" key="8">
    <source>
        <dbReference type="ARBA" id="ARBA00034617"/>
    </source>
</evidence>
<protein>
    <recommendedName>
        <fullName evidence="9">DNA 3'-5' helicase</fullName>
        <ecNumber evidence="9">5.6.2.4</ecNumber>
    </recommendedName>
    <alternativeName>
        <fullName evidence="10">DNA 3'-5' helicase II</fullName>
    </alternativeName>
</protein>
<feature type="binding site" evidence="12">
    <location>
        <begin position="26"/>
        <end position="33"/>
    </location>
    <ligand>
        <name>ATP</name>
        <dbReference type="ChEBI" id="CHEBI:30616"/>
    </ligand>
</feature>
<dbReference type="Pfam" id="PF13361">
    <property type="entry name" value="UvrD_C"/>
    <property type="match status" value="1"/>
</dbReference>
<dbReference type="PROSITE" id="PS51217">
    <property type="entry name" value="UVRD_HELICASE_CTER"/>
    <property type="match status" value="1"/>
</dbReference>
<comment type="similarity">
    <text evidence="1">Belongs to the helicase family. UvrD subfamily.</text>
</comment>
<keyword evidence="4 12" id="KW-0347">Helicase</keyword>
<dbReference type="eggNOG" id="COG0210">
    <property type="taxonomic scope" value="Bacteria"/>
</dbReference>
<name>H1DJW3_9BACT</name>
<dbReference type="CDD" id="cd18807">
    <property type="entry name" value="SF1_C_UvrD"/>
    <property type="match status" value="1"/>
</dbReference>
<dbReference type="AlphaFoldDB" id="H1DJW3"/>
<dbReference type="PATRIC" id="fig|742817.3.peg.2730"/>
<proteinExistence type="inferred from homology"/>
<evidence type="ECO:0000259" key="14">
    <source>
        <dbReference type="PROSITE" id="PS51217"/>
    </source>
</evidence>
<keyword evidence="16" id="KW-1185">Reference proteome</keyword>
<evidence type="ECO:0000256" key="10">
    <source>
        <dbReference type="ARBA" id="ARBA00034923"/>
    </source>
</evidence>
<dbReference type="Gene3D" id="1.10.10.160">
    <property type="match status" value="1"/>
</dbReference>
<comment type="caution">
    <text evidence="15">The sequence shown here is derived from an EMBL/GenBank/DDBJ whole genome shotgun (WGS) entry which is preliminary data.</text>
</comment>
<evidence type="ECO:0000256" key="4">
    <source>
        <dbReference type="ARBA" id="ARBA00022806"/>
    </source>
</evidence>
<dbReference type="STRING" id="742817.HMPREF9449_02549"/>
<accession>H1DJW3</accession>
<dbReference type="EC" id="5.6.2.4" evidence="9"/>
<dbReference type="Gene3D" id="3.40.50.300">
    <property type="entry name" value="P-loop containing nucleotide triphosphate hydrolases"/>
    <property type="match status" value="2"/>
</dbReference>
<evidence type="ECO:0000256" key="12">
    <source>
        <dbReference type="PROSITE-ProRule" id="PRU00560"/>
    </source>
</evidence>
<evidence type="ECO:0000256" key="9">
    <source>
        <dbReference type="ARBA" id="ARBA00034808"/>
    </source>
</evidence>
<keyword evidence="7" id="KW-0413">Isomerase</keyword>
<keyword evidence="3 12" id="KW-0378">Hydrolase</keyword>
<comment type="catalytic activity">
    <reaction evidence="8">
        <text>Couples ATP hydrolysis with the unwinding of duplex DNA by translocating in the 3'-5' direction.</text>
        <dbReference type="EC" id="5.6.2.4"/>
    </reaction>
</comment>
<gene>
    <name evidence="15" type="ORF">HMPREF9449_02549</name>
</gene>
<dbReference type="GeneID" id="98070086"/>
<feature type="domain" description="UvrD-like helicase ATP-binding" evidence="13">
    <location>
        <begin position="5"/>
        <end position="290"/>
    </location>
</feature>
<dbReference type="FunFam" id="1.10.486.10:FF:000003">
    <property type="entry name" value="ATP-dependent DNA helicase"/>
    <property type="match status" value="1"/>
</dbReference>
<dbReference type="PROSITE" id="PS51198">
    <property type="entry name" value="UVRD_HELICASE_ATP_BIND"/>
    <property type="match status" value="1"/>
</dbReference>
<dbReference type="PANTHER" id="PTHR11070">
    <property type="entry name" value="UVRD / RECB / PCRA DNA HELICASE FAMILY MEMBER"/>
    <property type="match status" value="1"/>
</dbReference>
<dbReference type="InterPro" id="IPR027417">
    <property type="entry name" value="P-loop_NTPase"/>
</dbReference>
<evidence type="ECO:0000259" key="13">
    <source>
        <dbReference type="PROSITE" id="PS51198"/>
    </source>
</evidence>
<keyword evidence="5 12" id="KW-0067">ATP-binding</keyword>
<dbReference type="PANTHER" id="PTHR11070:SF2">
    <property type="entry name" value="ATP-DEPENDENT DNA HELICASE SRS2"/>
    <property type="match status" value="1"/>
</dbReference>
<dbReference type="Proteomes" id="UP000004892">
    <property type="component" value="Unassembled WGS sequence"/>
</dbReference>
<evidence type="ECO:0000313" key="15">
    <source>
        <dbReference type="EMBL" id="EHP45963.1"/>
    </source>
</evidence>
<keyword evidence="2 12" id="KW-0547">Nucleotide-binding</keyword>
<dbReference type="Pfam" id="PF00580">
    <property type="entry name" value="UvrD-helicase"/>
    <property type="match status" value="1"/>
</dbReference>
<evidence type="ECO:0000313" key="16">
    <source>
        <dbReference type="Proteomes" id="UP000004892"/>
    </source>
</evidence>
<evidence type="ECO:0000256" key="5">
    <source>
        <dbReference type="ARBA" id="ARBA00022840"/>
    </source>
</evidence>
<dbReference type="GO" id="GO:0000725">
    <property type="term" value="P:recombinational repair"/>
    <property type="evidence" value="ECO:0007669"/>
    <property type="project" value="TreeGrafter"/>
</dbReference>
<reference evidence="15 16" key="1">
    <citation type="submission" date="2012-01" db="EMBL/GenBank/DDBJ databases">
        <title>The Genome Sequence of Odoribacter laneus YIT 12061.</title>
        <authorList>
            <consortium name="The Broad Institute Genome Sequencing Platform"/>
            <person name="Earl A."/>
            <person name="Ward D."/>
            <person name="Feldgarden M."/>
            <person name="Gevers D."/>
            <person name="Morotomi M."/>
            <person name="Young S.K."/>
            <person name="Zeng Q."/>
            <person name="Gargeya S."/>
            <person name="Fitzgerald M."/>
            <person name="Haas B."/>
            <person name="Abouelleil A."/>
            <person name="Alvarado L."/>
            <person name="Arachchi H.M."/>
            <person name="Berlin A."/>
            <person name="Chapman S.B."/>
            <person name="Gearin G."/>
            <person name="Goldberg J."/>
            <person name="Griggs A."/>
            <person name="Gujja S."/>
            <person name="Hansen M."/>
            <person name="Heiman D."/>
            <person name="Howarth C."/>
            <person name="Larimer J."/>
            <person name="Lui A."/>
            <person name="MacDonald P.J.P."/>
            <person name="McCowen C."/>
            <person name="Montmayeur A."/>
            <person name="Murphy C."/>
            <person name="Neiman D."/>
            <person name="Pearson M."/>
            <person name="Priest M."/>
            <person name="Roberts A."/>
            <person name="Saif S."/>
            <person name="Shea T."/>
            <person name="Sisk P."/>
            <person name="Stolte C."/>
            <person name="Sykes S."/>
            <person name="Wortman J."/>
            <person name="Nusbaum C."/>
            <person name="Birren B."/>
        </authorList>
    </citation>
    <scope>NUCLEOTIDE SEQUENCE [LARGE SCALE GENOMIC DNA]</scope>
    <source>
        <strain evidence="15 16">YIT 12061</strain>
    </source>
</reference>
<evidence type="ECO:0000256" key="2">
    <source>
        <dbReference type="ARBA" id="ARBA00022741"/>
    </source>
</evidence>
<dbReference type="GO" id="GO:0016887">
    <property type="term" value="F:ATP hydrolysis activity"/>
    <property type="evidence" value="ECO:0007669"/>
    <property type="project" value="RHEA"/>
</dbReference>
<evidence type="ECO:0000256" key="6">
    <source>
        <dbReference type="ARBA" id="ARBA00023125"/>
    </source>
</evidence>
<dbReference type="InterPro" id="IPR014017">
    <property type="entry name" value="DNA_helicase_UvrD-like_C"/>
</dbReference>
<comment type="catalytic activity">
    <reaction evidence="11">
        <text>ATP + H2O = ADP + phosphate + H(+)</text>
        <dbReference type="Rhea" id="RHEA:13065"/>
        <dbReference type="ChEBI" id="CHEBI:15377"/>
        <dbReference type="ChEBI" id="CHEBI:15378"/>
        <dbReference type="ChEBI" id="CHEBI:30616"/>
        <dbReference type="ChEBI" id="CHEBI:43474"/>
        <dbReference type="ChEBI" id="CHEBI:456216"/>
        <dbReference type="EC" id="5.6.2.4"/>
    </reaction>
</comment>
<evidence type="ECO:0000256" key="11">
    <source>
        <dbReference type="ARBA" id="ARBA00048988"/>
    </source>
</evidence>
<dbReference type="EMBL" id="ADMC01000027">
    <property type="protein sequence ID" value="EHP45963.1"/>
    <property type="molecule type" value="Genomic_DNA"/>
</dbReference>
<dbReference type="HOGENOM" id="CLU_004585_5_2_10"/>
<dbReference type="GO" id="GO:0043138">
    <property type="term" value="F:3'-5' DNA helicase activity"/>
    <property type="evidence" value="ECO:0007669"/>
    <property type="project" value="UniProtKB-EC"/>
</dbReference>
<dbReference type="GO" id="GO:0033202">
    <property type="term" value="C:DNA helicase complex"/>
    <property type="evidence" value="ECO:0007669"/>
    <property type="project" value="TreeGrafter"/>
</dbReference>
<dbReference type="InterPro" id="IPR000212">
    <property type="entry name" value="DNA_helicase_UvrD/REP"/>
</dbReference>
<dbReference type="InterPro" id="IPR013986">
    <property type="entry name" value="DExx_box_DNA_helicase_dom_sf"/>
</dbReference>
<evidence type="ECO:0000256" key="7">
    <source>
        <dbReference type="ARBA" id="ARBA00023235"/>
    </source>
</evidence>
<dbReference type="GO" id="GO:0005524">
    <property type="term" value="F:ATP binding"/>
    <property type="evidence" value="ECO:0007669"/>
    <property type="project" value="UniProtKB-UniRule"/>
</dbReference>
<organism evidence="15 16">
    <name type="scientific">Odoribacter laneus YIT 12061</name>
    <dbReference type="NCBI Taxonomy" id="742817"/>
    <lineage>
        <taxon>Bacteria</taxon>
        <taxon>Pseudomonadati</taxon>
        <taxon>Bacteroidota</taxon>
        <taxon>Bacteroidia</taxon>
        <taxon>Bacteroidales</taxon>
        <taxon>Odoribacteraceae</taxon>
        <taxon>Odoribacter</taxon>
    </lineage>
</organism>
<dbReference type="GO" id="GO:0003677">
    <property type="term" value="F:DNA binding"/>
    <property type="evidence" value="ECO:0007669"/>
    <property type="project" value="UniProtKB-KW"/>
</dbReference>
<keyword evidence="6" id="KW-0238">DNA-binding</keyword>
<dbReference type="RefSeq" id="WP_009137694.1">
    <property type="nucleotide sequence ID" value="NZ_JH594597.1"/>
</dbReference>
<dbReference type="SUPFAM" id="SSF52540">
    <property type="entry name" value="P-loop containing nucleoside triphosphate hydrolases"/>
    <property type="match status" value="1"/>
</dbReference>
<evidence type="ECO:0000256" key="1">
    <source>
        <dbReference type="ARBA" id="ARBA00009922"/>
    </source>
</evidence>
<dbReference type="CDD" id="cd17932">
    <property type="entry name" value="DEXQc_UvrD"/>
    <property type="match status" value="1"/>
</dbReference>
<evidence type="ECO:0000256" key="3">
    <source>
        <dbReference type="ARBA" id="ARBA00022801"/>
    </source>
</evidence>